<dbReference type="InterPro" id="IPR036894">
    <property type="entry name" value="YbaB-like_sf"/>
</dbReference>
<comment type="caution">
    <text evidence="1">The sequence shown here is derived from an EMBL/GenBank/DDBJ whole genome shotgun (WGS) entry which is preliminary data.</text>
</comment>
<dbReference type="Proteomes" id="UP001332243">
    <property type="component" value="Unassembled WGS sequence"/>
</dbReference>
<evidence type="ECO:0000313" key="2">
    <source>
        <dbReference type="Proteomes" id="UP001332243"/>
    </source>
</evidence>
<dbReference type="Pfam" id="PF02575">
    <property type="entry name" value="YbaB_DNA_bd"/>
    <property type="match status" value="1"/>
</dbReference>
<dbReference type="SUPFAM" id="SSF82607">
    <property type="entry name" value="YbaB-like"/>
    <property type="match status" value="1"/>
</dbReference>
<evidence type="ECO:0000313" key="1">
    <source>
        <dbReference type="EMBL" id="MEE6258208.1"/>
    </source>
</evidence>
<dbReference type="InterPro" id="IPR004401">
    <property type="entry name" value="YbaB/EbfC"/>
</dbReference>
<proteinExistence type="predicted"/>
<keyword evidence="2" id="KW-1185">Reference proteome</keyword>
<reference evidence="1 2" key="1">
    <citation type="submission" date="2024-01" db="EMBL/GenBank/DDBJ databases">
        <title>Genome insights into Plantactinospora sonchi sp. nov.</title>
        <authorList>
            <person name="Wang L."/>
        </authorList>
    </citation>
    <scope>NUCLEOTIDE SEQUENCE [LARGE SCALE GENOMIC DNA]</scope>
    <source>
        <strain evidence="1 2">NEAU-QY2</strain>
    </source>
</reference>
<sequence>MELRYRQLRAGLLAVRERLDELRIEAESADGLIVATVDGRGRLVDVTLDPRIRRHADAGALARDVLATVRRAAELAATAAAEFTAGALRAGDVR</sequence>
<dbReference type="RefSeq" id="WP_331213333.1">
    <property type="nucleotide sequence ID" value="NZ_JAZGQK010000006.1"/>
</dbReference>
<dbReference type="Gene3D" id="3.30.1310.10">
    <property type="entry name" value="Nucleoid-associated protein YbaB-like domain"/>
    <property type="match status" value="1"/>
</dbReference>
<dbReference type="EMBL" id="JAZGQK010000006">
    <property type="protein sequence ID" value="MEE6258208.1"/>
    <property type="molecule type" value="Genomic_DNA"/>
</dbReference>
<name>A0ABU7RP19_9ACTN</name>
<protein>
    <submittedName>
        <fullName evidence="1">YbaB/EbfC family nucleoid-associated protein</fullName>
    </submittedName>
</protein>
<organism evidence="1 2">
    <name type="scientific">Plantactinospora sonchi</name>
    <dbReference type="NCBI Taxonomy" id="1544735"/>
    <lineage>
        <taxon>Bacteria</taxon>
        <taxon>Bacillati</taxon>
        <taxon>Actinomycetota</taxon>
        <taxon>Actinomycetes</taxon>
        <taxon>Micromonosporales</taxon>
        <taxon>Micromonosporaceae</taxon>
        <taxon>Plantactinospora</taxon>
    </lineage>
</organism>
<gene>
    <name evidence="1" type="ORF">V1633_06825</name>
</gene>
<accession>A0ABU7RP19</accession>